<gene>
    <name evidence="2" type="ORF">EBB06_01425</name>
</gene>
<evidence type="ECO:0000313" key="2">
    <source>
        <dbReference type="EMBL" id="RXZ45501.1"/>
    </source>
</evidence>
<sequence length="173" mass="19576">MQDSKKPKRPWYKEPWPWLLAAGPAIVVVAGFYTYKLAADTDDALVVDDYYKEGKEINLQLKRDEQATRLGVEAQAMFSPDHKAVRLMLRSKVALPDTLTLHLLHPTLSKSDQTVLAKRIGEGMYEAAIAPSAAGHWYVRLEDPKAGWRIQGEWKPQQNPVVRLDPMLPEADK</sequence>
<dbReference type="Proteomes" id="UP000290682">
    <property type="component" value="Unassembled WGS sequence"/>
</dbReference>
<keyword evidence="1" id="KW-1133">Transmembrane helix</keyword>
<dbReference type="RefSeq" id="WP_129210817.1">
    <property type="nucleotide sequence ID" value="NZ_REGR01000001.1"/>
</dbReference>
<keyword evidence="1" id="KW-0472">Membrane</keyword>
<evidence type="ECO:0000256" key="1">
    <source>
        <dbReference type="SAM" id="Phobius"/>
    </source>
</evidence>
<feature type="transmembrane region" description="Helical" evidence="1">
    <location>
        <begin position="16"/>
        <end position="35"/>
    </location>
</feature>
<evidence type="ECO:0000313" key="3">
    <source>
        <dbReference type="Proteomes" id="UP000290682"/>
    </source>
</evidence>
<keyword evidence="1" id="KW-0812">Transmembrane</keyword>
<reference evidence="2 3" key="1">
    <citation type="submission" date="2018-10" db="EMBL/GenBank/DDBJ databases">
        <title>Draft genome of Fastidiocella sp. strain 375T, a bacterium isolated from a karstic cave dripping water.</title>
        <authorList>
            <person name="Coelho C."/>
            <person name="Verissimo A."/>
            <person name="Tiago I."/>
        </authorList>
    </citation>
    <scope>NUCLEOTIDE SEQUENCE [LARGE SCALE GENOMIC DNA]</scope>
    <source>
        <strain evidence="2 3">CAVE-375</strain>
    </source>
</reference>
<comment type="caution">
    <text evidence="2">The sequence shown here is derived from an EMBL/GenBank/DDBJ whole genome shotgun (WGS) entry which is preliminary data.</text>
</comment>
<keyword evidence="3" id="KW-1185">Reference proteome</keyword>
<dbReference type="InterPro" id="IPR008620">
    <property type="entry name" value="FixH"/>
</dbReference>
<accession>A0ABY0FGJ1</accession>
<organism evidence="2 3">
    <name type="scientific">Crenobacter cavernae</name>
    <dbReference type="NCBI Taxonomy" id="2290923"/>
    <lineage>
        <taxon>Bacteria</taxon>
        <taxon>Pseudomonadati</taxon>
        <taxon>Pseudomonadota</taxon>
        <taxon>Betaproteobacteria</taxon>
        <taxon>Neisseriales</taxon>
        <taxon>Neisseriaceae</taxon>
        <taxon>Crenobacter</taxon>
    </lineage>
</organism>
<dbReference type="Pfam" id="PF05751">
    <property type="entry name" value="FixH"/>
    <property type="match status" value="1"/>
</dbReference>
<proteinExistence type="predicted"/>
<dbReference type="EMBL" id="REGR01000001">
    <property type="protein sequence ID" value="RXZ45501.1"/>
    <property type="molecule type" value="Genomic_DNA"/>
</dbReference>
<name>A0ABY0FGJ1_9NEIS</name>
<protein>
    <submittedName>
        <fullName evidence="2">Nitrogen fixation protein FixH</fullName>
    </submittedName>
</protein>